<sequence length="71" mass="8038">MTPLPKRRWSTRRQGKKRATLKASSQSAVKCPNCGELKISHFACSKCGFYDGKKIITIKTKKVKKPVEDKN</sequence>
<comment type="caution">
    <text evidence="7">The sequence shown here is derived from an EMBL/GenBank/DDBJ whole genome shotgun (WGS) entry which is preliminary data.</text>
</comment>
<evidence type="ECO:0000256" key="5">
    <source>
        <dbReference type="HAMAP-Rule" id="MF_00340"/>
    </source>
</evidence>
<evidence type="ECO:0000256" key="4">
    <source>
        <dbReference type="ARBA" id="ARBA00035178"/>
    </source>
</evidence>
<evidence type="ECO:0000256" key="1">
    <source>
        <dbReference type="ARBA" id="ARBA00008560"/>
    </source>
</evidence>
<reference evidence="7 8" key="1">
    <citation type="submission" date="2017-09" db="EMBL/GenBank/DDBJ databases">
        <title>Depth-based differentiation of microbial function through sediment-hosted aquifers and enrichment of novel symbionts in the deep terrestrial subsurface.</title>
        <authorList>
            <person name="Probst A.J."/>
            <person name="Ladd B."/>
            <person name="Jarett J.K."/>
            <person name="Geller-Mcgrath D.E."/>
            <person name="Sieber C.M."/>
            <person name="Emerson J.B."/>
            <person name="Anantharaman K."/>
            <person name="Thomas B.C."/>
            <person name="Malmstrom R."/>
            <person name="Stieglmeier M."/>
            <person name="Klingl A."/>
            <person name="Woyke T."/>
            <person name="Ryan C.M."/>
            <person name="Banfield J.F."/>
        </authorList>
    </citation>
    <scope>NUCLEOTIDE SEQUENCE [LARGE SCALE GENOMIC DNA]</scope>
    <source>
        <strain evidence="7">CG11_big_fil_rev_8_21_14_0_20_40_12</strain>
    </source>
</reference>
<comment type="similarity">
    <text evidence="1 5">Belongs to the bacterial ribosomal protein bL32 family.</text>
</comment>
<evidence type="ECO:0000313" key="7">
    <source>
        <dbReference type="EMBL" id="PIQ70441.1"/>
    </source>
</evidence>
<dbReference type="EMBL" id="PCVI01000009">
    <property type="protein sequence ID" value="PIQ70441.1"/>
    <property type="molecule type" value="Genomic_DNA"/>
</dbReference>
<dbReference type="AlphaFoldDB" id="A0A2H0KGR7"/>
<dbReference type="InterPro" id="IPR044957">
    <property type="entry name" value="Ribosomal_bL32_bact"/>
</dbReference>
<feature type="compositionally biased region" description="Basic residues" evidence="6">
    <location>
        <begin position="1"/>
        <end position="20"/>
    </location>
</feature>
<dbReference type="PANTHER" id="PTHR35534:SF1">
    <property type="entry name" value="LARGE RIBOSOMAL SUBUNIT PROTEIN BL32"/>
    <property type="match status" value="1"/>
</dbReference>
<keyword evidence="3 5" id="KW-0687">Ribonucleoprotein</keyword>
<dbReference type="GO" id="GO:0006412">
    <property type="term" value="P:translation"/>
    <property type="evidence" value="ECO:0007669"/>
    <property type="project" value="UniProtKB-UniRule"/>
</dbReference>
<feature type="region of interest" description="Disordered" evidence="6">
    <location>
        <begin position="1"/>
        <end position="22"/>
    </location>
</feature>
<accession>A0A2H0KGR7</accession>
<gene>
    <name evidence="5" type="primary">rpmF</name>
    <name evidence="7" type="ORF">COV89_00485</name>
</gene>
<dbReference type="InterPro" id="IPR011332">
    <property type="entry name" value="Ribosomal_zn-bd"/>
</dbReference>
<dbReference type="SUPFAM" id="SSF57829">
    <property type="entry name" value="Zn-binding ribosomal proteins"/>
    <property type="match status" value="1"/>
</dbReference>
<dbReference type="NCBIfam" id="TIGR01031">
    <property type="entry name" value="rpmF_bact"/>
    <property type="match status" value="1"/>
</dbReference>
<organism evidence="7 8">
    <name type="scientific">Candidatus Shapirobacteria bacterium CG11_big_fil_rev_8_21_14_0_20_40_12</name>
    <dbReference type="NCBI Taxonomy" id="1974889"/>
    <lineage>
        <taxon>Bacteria</taxon>
        <taxon>Candidatus Shapironibacteriota</taxon>
    </lineage>
</organism>
<evidence type="ECO:0000313" key="8">
    <source>
        <dbReference type="Proteomes" id="UP000231371"/>
    </source>
</evidence>
<dbReference type="GO" id="GO:0015934">
    <property type="term" value="C:large ribosomal subunit"/>
    <property type="evidence" value="ECO:0007669"/>
    <property type="project" value="InterPro"/>
</dbReference>
<dbReference type="GO" id="GO:0003735">
    <property type="term" value="F:structural constituent of ribosome"/>
    <property type="evidence" value="ECO:0007669"/>
    <property type="project" value="InterPro"/>
</dbReference>
<evidence type="ECO:0000256" key="3">
    <source>
        <dbReference type="ARBA" id="ARBA00023274"/>
    </source>
</evidence>
<evidence type="ECO:0000256" key="2">
    <source>
        <dbReference type="ARBA" id="ARBA00022980"/>
    </source>
</evidence>
<dbReference type="Pfam" id="PF01783">
    <property type="entry name" value="Ribosomal_L32p"/>
    <property type="match status" value="1"/>
</dbReference>
<proteinExistence type="inferred from homology"/>
<dbReference type="InterPro" id="IPR002677">
    <property type="entry name" value="Ribosomal_bL32"/>
</dbReference>
<keyword evidence="2 5" id="KW-0689">Ribosomal protein</keyword>
<dbReference type="HAMAP" id="MF_00340">
    <property type="entry name" value="Ribosomal_bL32"/>
    <property type="match status" value="1"/>
</dbReference>
<protein>
    <recommendedName>
        <fullName evidence="4 5">Large ribosomal subunit protein bL32</fullName>
    </recommendedName>
</protein>
<name>A0A2H0KGR7_9BACT</name>
<dbReference type="Proteomes" id="UP000231371">
    <property type="component" value="Unassembled WGS sequence"/>
</dbReference>
<evidence type="ECO:0000256" key="6">
    <source>
        <dbReference type="SAM" id="MobiDB-lite"/>
    </source>
</evidence>
<dbReference type="PANTHER" id="PTHR35534">
    <property type="entry name" value="50S RIBOSOMAL PROTEIN L32"/>
    <property type="match status" value="1"/>
</dbReference>